<feature type="compositionally biased region" description="Basic and acidic residues" evidence="5">
    <location>
        <begin position="155"/>
        <end position="170"/>
    </location>
</feature>
<feature type="domain" description="Exocyst complex component Sec8 middle helical bundle" evidence="7">
    <location>
        <begin position="486"/>
        <end position="756"/>
    </location>
</feature>
<keyword evidence="1 4" id="KW-0813">Transport</keyword>
<gene>
    <name evidence="8" type="ORF">PNOK_0242600</name>
</gene>
<accession>A0A286USD8</accession>
<dbReference type="PANTHER" id="PTHR14146">
    <property type="entry name" value="EXOCYST COMPLEX COMPONENT 4"/>
    <property type="match status" value="1"/>
</dbReference>
<dbReference type="InterPro" id="IPR007191">
    <property type="entry name" value="Sec8_exocyst_N"/>
</dbReference>
<feature type="compositionally biased region" description="Low complexity" evidence="5">
    <location>
        <begin position="38"/>
        <end position="65"/>
    </location>
</feature>
<dbReference type="OrthoDB" id="272977at2759"/>
<feature type="compositionally biased region" description="Polar residues" evidence="5">
    <location>
        <begin position="77"/>
        <end position="87"/>
    </location>
</feature>
<comment type="similarity">
    <text evidence="4">Belongs to the SEC8 family.</text>
</comment>
<dbReference type="GO" id="GO:0006893">
    <property type="term" value="P:Golgi to plasma membrane transport"/>
    <property type="evidence" value="ECO:0007669"/>
    <property type="project" value="TreeGrafter"/>
</dbReference>
<dbReference type="GO" id="GO:0015031">
    <property type="term" value="P:protein transport"/>
    <property type="evidence" value="ECO:0007669"/>
    <property type="project" value="UniProtKB-KW"/>
</dbReference>
<evidence type="ECO:0000256" key="5">
    <source>
        <dbReference type="SAM" id="MobiDB-lite"/>
    </source>
</evidence>
<dbReference type="GO" id="GO:0006904">
    <property type="term" value="P:vesicle docking involved in exocytosis"/>
    <property type="evidence" value="ECO:0007669"/>
    <property type="project" value="InterPro"/>
</dbReference>
<feature type="compositionally biased region" description="Polar residues" evidence="5">
    <location>
        <begin position="94"/>
        <end position="112"/>
    </location>
</feature>
<dbReference type="InParanoid" id="A0A286USD8"/>
<keyword evidence="2 4" id="KW-0268">Exocytosis</keyword>
<evidence type="ECO:0000256" key="1">
    <source>
        <dbReference type="ARBA" id="ARBA00022448"/>
    </source>
</evidence>
<evidence type="ECO:0000313" key="8">
    <source>
        <dbReference type="EMBL" id="PAV22469.1"/>
    </source>
</evidence>
<evidence type="ECO:0000256" key="4">
    <source>
        <dbReference type="RuleBase" id="RU367079"/>
    </source>
</evidence>
<organism evidence="8 9">
    <name type="scientific">Pyrrhoderma noxium</name>
    <dbReference type="NCBI Taxonomy" id="2282107"/>
    <lineage>
        <taxon>Eukaryota</taxon>
        <taxon>Fungi</taxon>
        <taxon>Dikarya</taxon>
        <taxon>Basidiomycota</taxon>
        <taxon>Agaricomycotina</taxon>
        <taxon>Agaricomycetes</taxon>
        <taxon>Hymenochaetales</taxon>
        <taxon>Hymenochaetaceae</taxon>
        <taxon>Pyrrhoderma</taxon>
    </lineage>
</organism>
<dbReference type="GO" id="GO:0090522">
    <property type="term" value="P:vesicle tethering involved in exocytosis"/>
    <property type="evidence" value="ECO:0007669"/>
    <property type="project" value="UniProtKB-UniRule"/>
</dbReference>
<dbReference type="FunCoup" id="A0A286USD8">
    <property type="interactions" value="23"/>
</dbReference>
<dbReference type="EMBL" id="NBII01000002">
    <property type="protein sequence ID" value="PAV22469.1"/>
    <property type="molecule type" value="Genomic_DNA"/>
</dbReference>
<dbReference type="InterPro" id="IPR048630">
    <property type="entry name" value="Sec8_M"/>
</dbReference>
<dbReference type="InterPro" id="IPR039682">
    <property type="entry name" value="Sec8/EXOC4"/>
</dbReference>
<evidence type="ECO:0000256" key="3">
    <source>
        <dbReference type="ARBA" id="ARBA00022927"/>
    </source>
</evidence>
<sequence length="1222" mass="137638">MSRQRPFPTSRRANPPPVAYNNFNDERLDTTLPLTINRQPSQSSRPITPSSSTGSMSVRASPARPARSERRPRHASQYSVSSISSRNMDFDNASVMSGSDTLTGPGPSSRTQGLDRGQQQDAQSPPPSAALKSVLNAFQQAGAQRKRAMTNGTVDWEKDRQRELDEEAQRQKRIRDKVPGRRANGKTKAVGNIDSVLDRIEDDWAFVIDPDFNPVDLALQLLDSSSSGKEIESFHQTKIMLSKALKGSVDKHYQAFAAALPHHASLLTHLADTSKQVQDARTALQEAKDALGTKRTDLIQLSARGQMIEEMLRLLDDIEHLKSIPDTLESLMSEKRLLQAAGLLMRSLKTIRKPEMLEIGAVSDLRNYLIGQENSLRDILIDELHSHLFLKSFWCESRWSAYTPNQQALPAVEYDKGITFDAEESPSLQDSSCPPRLRRFLNELGTKPNVPPLDFNDPEVKTGLSRGRSFSVTSFSSLVAREQANNPECDSFAYLETLLESLAVLGKLGNALDVISQRIPTEIYSVVEQTIDEVHERAEMGRRLSFTTTSIQVDAASLRLAALESLEKQVDHEILRDLFWTLYSKLDAVTQGLRVVYEVANRIGSRRDFKDASGAKPGSLFPLADMWLPIQSEVRTLLNDYLNDDEKGLAAGRNPITSINETLRESKFYRDRGKQVFRFADTDFKTAGRMLRTHEDELNHVLRETVPGLVQGALEVAVQTMLSHLGTDDRMLGAEHHRLLIRSDAFHVSVLFQPTLTFLDRVSAILPSGLASVRASTEVLDDFVLQVYLPQLEEKTSMLFHNIVTGHDAFLVDSASLKLSSEPLLKACTQLMALVNSLCAMLRSTPFHRENYSRLILSVIIQFYQRCSDRFQDVVSRKNPELTETRLLVSARWAQLENLTSCLGKLLKAESKTPEHADLCEQESRLEMELLENQIIEKDDLVGNIHDFAFLCNLYRSITWFVEQLRVLRAASEEDLRSPDTAVTPSLALIPTNTENSKLQLPLTRDMGDRFNSLIMTYEQLAQVILFTIRIDIRCRVMFYLTSAMRHGNYRIDQEDSEPDPHIIDLNSELGKADECISTSLPEAERVFIFEGLEKLMEELVISNARQIRIANVHGIKKILRNVVALRQNTKTLTSWSPNFEFDRAREFYSLFSLGPQALLDTVKKTKKFKFEEYQAMLNLQCGVDQTKGQAGISQASDRNYNSYIIELHGLELEHTSADPGL</sequence>
<evidence type="ECO:0000313" key="9">
    <source>
        <dbReference type="Proteomes" id="UP000217199"/>
    </source>
</evidence>
<evidence type="ECO:0000259" key="7">
    <source>
        <dbReference type="Pfam" id="PF20652"/>
    </source>
</evidence>
<evidence type="ECO:0000259" key="6">
    <source>
        <dbReference type="Pfam" id="PF04048"/>
    </source>
</evidence>
<proteinExistence type="inferred from homology"/>
<dbReference type="STRING" id="2282107.A0A286USD8"/>
<reference evidence="8 9" key="1">
    <citation type="journal article" date="2017" name="Mol. Ecol.">
        <title>Comparative and population genomic landscape of Phellinus noxius: A hypervariable fungus causing root rot in trees.</title>
        <authorList>
            <person name="Chung C.L."/>
            <person name="Lee T.J."/>
            <person name="Akiba M."/>
            <person name="Lee H.H."/>
            <person name="Kuo T.H."/>
            <person name="Liu D."/>
            <person name="Ke H.M."/>
            <person name="Yokoi T."/>
            <person name="Roa M.B."/>
            <person name="Lu M.J."/>
            <person name="Chang Y.Y."/>
            <person name="Ann P.J."/>
            <person name="Tsai J.N."/>
            <person name="Chen C.Y."/>
            <person name="Tzean S.S."/>
            <person name="Ota Y."/>
            <person name="Hattori T."/>
            <person name="Sahashi N."/>
            <person name="Liou R.F."/>
            <person name="Kikuchi T."/>
            <person name="Tsai I.J."/>
        </authorList>
    </citation>
    <scope>NUCLEOTIDE SEQUENCE [LARGE SCALE GENOMIC DNA]</scope>
    <source>
        <strain evidence="8 9">FFPRI411160</strain>
    </source>
</reference>
<feature type="region of interest" description="Disordered" evidence="5">
    <location>
        <begin position="142"/>
        <end position="175"/>
    </location>
</feature>
<dbReference type="GO" id="GO:0006612">
    <property type="term" value="P:protein targeting to membrane"/>
    <property type="evidence" value="ECO:0007669"/>
    <property type="project" value="UniProtKB-UniRule"/>
</dbReference>
<comment type="function">
    <text evidence="4">Component of the exocyst complex involved in the docking of exocytic vesicles with fusion sites on the plasma membrane.</text>
</comment>
<dbReference type="Proteomes" id="UP000217199">
    <property type="component" value="Unassembled WGS sequence"/>
</dbReference>
<protein>
    <recommendedName>
        <fullName evidence="4">Exocyst complex component Sec8</fullName>
    </recommendedName>
</protein>
<dbReference type="Pfam" id="PF20652">
    <property type="entry name" value="Sec8_C"/>
    <property type="match status" value="1"/>
</dbReference>
<dbReference type="PANTHER" id="PTHR14146:SF0">
    <property type="entry name" value="EXOCYST COMPLEX COMPONENT 4"/>
    <property type="match status" value="1"/>
</dbReference>
<evidence type="ECO:0000256" key="2">
    <source>
        <dbReference type="ARBA" id="ARBA00022483"/>
    </source>
</evidence>
<dbReference type="Pfam" id="PF04048">
    <property type="entry name" value="Sec8_N"/>
    <property type="match status" value="1"/>
</dbReference>
<comment type="caution">
    <text evidence="8">The sequence shown here is derived from an EMBL/GenBank/DDBJ whole genome shotgun (WGS) entry which is preliminary data.</text>
</comment>
<name>A0A286USD8_9AGAM</name>
<feature type="region of interest" description="Disordered" evidence="5">
    <location>
        <begin position="1"/>
        <end position="129"/>
    </location>
</feature>
<dbReference type="AlphaFoldDB" id="A0A286USD8"/>
<keyword evidence="9" id="KW-1185">Reference proteome</keyword>
<dbReference type="GO" id="GO:0000145">
    <property type="term" value="C:exocyst"/>
    <property type="evidence" value="ECO:0007669"/>
    <property type="project" value="UniProtKB-UniRule"/>
</dbReference>
<keyword evidence="3 4" id="KW-0653">Protein transport</keyword>
<feature type="domain" description="Exocyst complex component Sec8 N-terminal" evidence="6">
    <location>
        <begin position="193"/>
        <end position="330"/>
    </location>
</feature>